<sequence>MGPQGLLLRLTGVQQGGKRADDGPYFTDNEGHPMPDPAHSKTAGGLPLVSDTFLLQKQQHFNRSKNMKRMANPCGSGAIGYFETTRDMSSAHFLRGSRIQTPVFVRFSTFTFGREFPDSGRNPRGFAIKFYTSEGNYDIVDLNFPVFFCRDPIQGPDVICS</sequence>
<evidence type="ECO:0000313" key="3">
    <source>
        <dbReference type="EMBL" id="PGH26559.1"/>
    </source>
</evidence>
<dbReference type="GO" id="GO:0042542">
    <property type="term" value="P:response to hydrogen peroxide"/>
    <property type="evidence" value="ECO:0007669"/>
    <property type="project" value="TreeGrafter"/>
</dbReference>
<name>A0A2B7YZZ4_POLH7</name>
<dbReference type="EMBL" id="PDNA01000015">
    <property type="protein sequence ID" value="PGH26559.1"/>
    <property type="molecule type" value="Genomic_DNA"/>
</dbReference>
<evidence type="ECO:0000313" key="4">
    <source>
        <dbReference type="Proteomes" id="UP000224634"/>
    </source>
</evidence>
<dbReference type="PROSITE" id="PS51402">
    <property type="entry name" value="CATALASE_3"/>
    <property type="match status" value="1"/>
</dbReference>
<feature type="region of interest" description="Disordered" evidence="1">
    <location>
        <begin position="12"/>
        <end position="40"/>
    </location>
</feature>
<dbReference type="InterPro" id="IPR018028">
    <property type="entry name" value="Catalase"/>
</dbReference>
<dbReference type="PANTHER" id="PTHR11465">
    <property type="entry name" value="CATALASE"/>
    <property type="match status" value="1"/>
</dbReference>
<organism evidence="3 4">
    <name type="scientific">Polytolypa hystricis (strain UAMH7299)</name>
    <dbReference type="NCBI Taxonomy" id="1447883"/>
    <lineage>
        <taxon>Eukaryota</taxon>
        <taxon>Fungi</taxon>
        <taxon>Dikarya</taxon>
        <taxon>Ascomycota</taxon>
        <taxon>Pezizomycotina</taxon>
        <taxon>Eurotiomycetes</taxon>
        <taxon>Eurotiomycetidae</taxon>
        <taxon>Onygenales</taxon>
        <taxon>Onygenales incertae sedis</taxon>
        <taxon>Polytolypa</taxon>
    </lineage>
</organism>
<dbReference type="STRING" id="1447883.A0A2B7YZZ4"/>
<feature type="domain" description="Catalase core" evidence="2">
    <location>
        <begin position="27"/>
        <end position="161"/>
    </location>
</feature>
<dbReference type="Pfam" id="PF00199">
    <property type="entry name" value="Catalase"/>
    <property type="match status" value="1"/>
</dbReference>
<dbReference type="Gene3D" id="2.40.180.10">
    <property type="entry name" value="Catalase core domain"/>
    <property type="match status" value="1"/>
</dbReference>
<dbReference type="GO" id="GO:0020037">
    <property type="term" value="F:heme binding"/>
    <property type="evidence" value="ECO:0007669"/>
    <property type="project" value="InterPro"/>
</dbReference>
<keyword evidence="4" id="KW-1185">Reference proteome</keyword>
<evidence type="ECO:0000259" key="2">
    <source>
        <dbReference type="SMART" id="SM01060"/>
    </source>
</evidence>
<dbReference type="GO" id="GO:0005777">
    <property type="term" value="C:peroxisome"/>
    <property type="evidence" value="ECO:0007669"/>
    <property type="project" value="TreeGrafter"/>
</dbReference>
<dbReference type="SMART" id="SM01060">
    <property type="entry name" value="Catalase"/>
    <property type="match status" value="1"/>
</dbReference>
<protein>
    <recommendedName>
        <fullName evidence="2">Catalase core domain-containing protein</fullName>
    </recommendedName>
</protein>
<dbReference type="InterPro" id="IPR020835">
    <property type="entry name" value="Catalase_sf"/>
</dbReference>
<proteinExistence type="predicted"/>
<dbReference type="AlphaFoldDB" id="A0A2B7YZZ4"/>
<dbReference type="GO" id="GO:0005739">
    <property type="term" value="C:mitochondrion"/>
    <property type="evidence" value="ECO:0007669"/>
    <property type="project" value="TreeGrafter"/>
</dbReference>
<dbReference type="PRINTS" id="PR00067">
    <property type="entry name" value="CATALASE"/>
</dbReference>
<comment type="caution">
    <text evidence="3">The sequence shown here is derived from an EMBL/GenBank/DDBJ whole genome shotgun (WGS) entry which is preliminary data.</text>
</comment>
<dbReference type="OrthoDB" id="4455270at2759"/>
<dbReference type="InterPro" id="IPR011614">
    <property type="entry name" value="Catalase_core"/>
</dbReference>
<reference evidence="3 4" key="1">
    <citation type="submission" date="2017-10" db="EMBL/GenBank/DDBJ databases">
        <title>Comparative genomics in systemic dimorphic fungi from Ajellomycetaceae.</title>
        <authorList>
            <person name="Munoz J.F."/>
            <person name="Mcewen J.G."/>
            <person name="Clay O.K."/>
            <person name="Cuomo C.A."/>
        </authorList>
    </citation>
    <scope>NUCLEOTIDE SEQUENCE [LARGE SCALE GENOMIC DNA]</scope>
    <source>
        <strain evidence="3 4">UAMH7299</strain>
    </source>
</reference>
<evidence type="ECO:0000256" key="1">
    <source>
        <dbReference type="SAM" id="MobiDB-lite"/>
    </source>
</evidence>
<dbReference type="SUPFAM" id="SSF56634">
    <property type="entry name" value="Heme-dependent catalase-like"/>
    <property type="match status" value="1"/>
</dbReference>
<dbReference type="GO" id="GO:0004096">
    <property type="term" value="F:catalase activity"/>
    <property type="evidence" value="ECO:0007669"/>
    <property type="project" value="InterPro"/>
</dbReference>
<dbReference type="PANTHER" id="PTHR11465:SF13">
    <property type="entry name" value="CATALASE (EUROFUNG)"/>
    <property type="match status" value="1"/>
</dbReference>
<dbReference type="GO" id="GO:0042744">
    <property type="term" value="P:hydrogen peroxide catabolic process"/>
    <property type="evidence" value="ECO:0007669"/>
    <property type="project" value="TreeGrafter"/>
</dbReference>
<dbReference type="Proteomes" id="UP000224634">
    <property type="component" value="Unassembled WGS sequence"/>
</dbReference>
<gene>
    <name evidence="3" type="ORF">AJ80_01688</name>
</gene>
<accession>A0A2B7YZZ4</accession>